<feature type="chain" id="PRO_5008646395" evidence="1">
    <location>
        <begin position="24"/>
        <end position="173"/>
    </location>
</feature>
<keyword evidence="1" id="KW-0732">Signal</keyword>
<proteinExistence type="predicted"/>
<evidence type="ECO:0000313" key="3">
    <source>
        <dbReference type="Proteomes" id="UP000093366"/>
    </source>
</evidence>
<gene>
    <name evidence="2" type="ORF">A7985_01110</name>
</gene>
<organism evidence="2 3">
    <name type="scientific">Pseudoalteromonas luteoviolacea</name>
    <dbReference type="NCBI Taxonomy" id="43657"/>
    <lineage>
        <taxon>Bacteria</taxon>
        <taxon>Pseudomonadati</taxon>
        <taxon>Pseudomonadota</taxon>
        <taxon>Gammaproteobacteria</taxon>
        <taxon>Alteromonadales</taxon>
        <taxon>Pseudoalteromonadaceae</taxon>
        <taxon>Pseudoalteromonas</taxon>
    </lineage>
</organism>
<evidence type="ECO:0000256" key="1">
    <source>
        <dbReference type="SAM" id="SignalP"/>
    </source>
</evidence>
<reference evidence="3" key="1">
    <citation type="submission" date="2016-07" db="EMBL/GenBank/DDBJ databases">
        <authorList>
            <person name="Florea S."/>
            <person name="Webb J.S."/>
            <person name="Jaromczyk J."/>
            <person name="Schardl C.L."/>
        </authorList>
    </citation>
    <scope>NUCLEOTIDE SEQUENCE [LARGE SCALE GENOMIC DNA]</scope>
    <source>
        <strain evidence="3">IPB1</strain>
    </source>
</reference>
<protein>
    <submittedName>
        <fullName evidence="2">Uncharacterized protein</fullName>
    </submittedName>
</protein>
<name>A0A1C0TTF9_9GAMM</name>
<dbReference type="AlphaFoldDB" id="A0A1C0TTF9"/>
<comment type="caution">
    <text evidence="2">The sequence shown here is derived from an EMBL/GenBank/DDBJ whole genome shotgun (WGS) entry which is preliminary data.</text>
</comment>
<dbReference type="EMBL" id="MAUJ01000001">
    <property type="protein sequence ID" value="OCQ22596.1"/>
    <property type="molecule type" value="Genomic_DNA"/>
</dbReference>
<dbReference type="Proteomes" id="UP000093366">
    <property type="component" value="Unassembled WGS sequence"/>
</dbReference>
<sequence length="173" mass="19274">MSKTKKVIFSCMTLWLLSASMFASSHALKETTATITLRSGQLDVLVNTNFSHWLSLLHSNEAWLLGDTERVLLANHTDSEKVKLLKELILQHTNLSSNGTKLNCKVSQFPSKLSELQKDHHKRAYFRLGCKSPINKVTAVSLSLPKSLGRVYVSLVQPKQQVIGAGQKAVFKL</sequence>
<dbReference type="OrthoDB" id="6291525at2"/>
<evidence type="ECO:0000313" key="2">
    <source>
        <dbReference type="EMBL" id="OCQ22596.1"/>
    </source>
</evidence>
<accession>A0A1C0TTF9</accession>
<dbReference type="RefSeq" id="WP_065788608.1">
    <property type="nucleotide sequence ID" value="NZ_MAUJ01000001.1"/>
</dbReference>
<feature type="signal peptide" evidence="1">
    <location>
        <begin position="1"/>
        <end position="23"/>
    </location>
</feature>